<gene>
    <name evidence="1" type="ORF">Bcoa_2039</name>
</gene>
<dbReference type="AlphaFoldDB" id="G2TN00"/>
<evidence type="ECO:0000313" key="1">
    <source>
        <dbReference type="EMBL" id="AEP01223.1"/>
    </source>
</evidence>
<reference evidence="1 2" key="1">
    <citation type="journal article" date="2011" name="Stand. Genomic Sci.">
        <title>Complete Genome Sequence of a thermotolerant sporogenic lactic acid bacterium, Bacillus coagulans strain 36D1.</title>
        <authorList>
            <person name="Rhee M.S."/>
            <person name="Moritz B.E."/>
            <person name="Xie G."/>
            <person name="Glavina Del Rio T."/>
            <person name="Dalin E."/>
            <person name="Tice H."/>
            <person name="Bruce D."/>
            <person name="Goodwin L."/>
            <person name="Chertkov O."/>
            <person name="Brettin T."/>
            <person name="Han C."/>
            <person name="Detter C."/>
            <person name="Pitluck S."/>
            <person name="Land M.L."/>
            <person name="Patel M."/>
            <person name="Ou M."/>
            <person name="Harbrucker R."/>
            <person name="Ingram L.O."/>
            <person name="Shanmugam K.T."/>
        </authorList>
    </citation>
    <scope>NUCLEOTIDE SEQUENCE [LARGE SCALE GENOMIC DNA]</scope>
    <source>
        <strain evidence="1 2">36D1</strain>
    </source>
</reference>
<sequence length="67" mass="8087">MCAHNCKGFPSDALNYAMVAKHYDIYAWTSWEKMTTRISMFFLFFNIFLPKNDRMTNLVIYLRRHSK</sequence>
<protein>
    <submittedName>
        <fullName evidence="1">Uncharacterized protein</fullName>
    </submittedName>
</protein>
<organism evidence="1 2">
    <name type="scientific">Heyndrickxia coagulans 36D1</name>
    <dbReference type="NCBI Taxonomy" id="345219"/>
    <lineage>
        <taxon>Bacteria</taxon>
        <taxon>Bacillati</taxon>
        <taxon>Bacillota</taxon>
        <taxon>Bacilli</taxon>
        <taxon>Bacillales</taxon>
        <taxon>Bacillaceae</taxon>
        <taxon>Heyndrickxia</taxon>
    </lineage>
</organism>
<name>G2TN00_HEYCO</name>
<dbReference type="KEGG" id="bag:Bcoa_2039"/>
<dbReference type="Proteomes" id="UP000009283">
    <property type="component" value="Chromosome"/>
</dbReference>
<accession>G2TN00</accession>
<proteinExistence type="predicted"/>
<evidence type="ECO:0000313" key="2">
    <source>
        <dbReference type="Proteomes" id="UP000009283"/>
    </source>
</evidence>
<dbReference type="EMBL" id="CP003056">
    <property type="protein sequence ID" value="AEP01223.1"/>
    <property type="molecule type" value="Genomic_DNA"/>
</dbReference>
<dbReference type="HOGENOM" id="CLU_2803417_0_0_9"/>